<accession>A0A7W6S2H1</accession>
<dbReference type="AlphaFoldDB" id="A0A7W6S2H1"/>
<gene>
    <name evidence="2" type="ORF">GGD88_003443</name>
</gene>
<organism evidence="2 3">
    <name type="scientific">Roseospira goensis</name>
    <dbReference type="NCBI Taxonomy" id="391922"/>
    <lineage>
        <taxon>Bacteria</taxon>
        <taxon>Pseudomonadati</taxon>
        <taxon>Pseudomonadota</taxon>
        <taxon>Alphaproteobacteria</taxon>
        <taxon>Rhodospirillales</taxon>
        <taxon>Rhodospirillaceae</taxon>
        <taxon>Roseospira</taxon>
    </lineage>
</organism>
<keyword evidence="2" id="KW-0238">DNA-binding</keyword>
<protein>
    <submittedName>
        <fullName evidence="2">Putative DNA-binding transcriptional regulator YafY</fullName>
    </submittedName>
</protein>
<comment type="caution">
    <text evidence="2">The sequence shown here is derived from an EMBL/GenBank/DDBJ whole genome shotgun (WGS) entry which is preliminary data.</text>
</comment>
<dbReference type="Proteomes" id="UP000555728">
    <property type="component" value="Unassembled WGS sequence"/>
</dbReference>
<dbReference type="EMBL" id="JACIGI010000046">
    <property type="protein sequence ID" value="MBB4287688.1"/>
    <property type="molecule type" value="Genomic_DNA"/>
</dbReference>
<proteinExistence type="predicted"/>
<feature type="non-terminal residue" evidence="2">
    <location>
        <position position="100"/>
    </location>
</feature>
<evidence type="ECO:0000313" key="3">
    <source>
        <dbReference type="Proteomes" id="UP000555728"/>
    </source>
</evidence>
<evidence type="ECO:0000313" key="2">
    <source>
        <dbReference type="EMBL" id="MBB4287688.1"/>
    </source>
</evidence>
<dbReference type="RefSeq" id="WP_184437689.1">
    <property type="nucleotide sequence ID" value="NZ_JACIGI010000046.1"/>
</dbReference>
<dbReference type="GO" id="GO:0003677">
    <property type="term" value="F:DNA binding"/>
    <property type="evidence" value="ECO:0007669"/>
    <property type="project" value="UniProtKB-KW"/>
</dbReference>
<keyword evidence="3" id="KW-1185">Reference proteome</keyword>
<reference evidence="2 3" key="1">
    <citation type="submission" date="2020-08" db="EMBL/GenBank/DDBJ databases">
        <title>Genome sequencing of Purple Non-Sulfur Bacteria from various extreme environments.</title>
        <authorList>
            <person name="Mayer M."/>
        </authorList>
    </citation>
    <scope>NUCLEOTIDE SEQUENCE [LARGE SCALE GENOMIC DNA]</scope>
    <source>
        <strain evidence="2 3">JA135</strain>
    </source>
</reference>
<feature type="region of interest" description="Disordered" evidence="1">
    <location>
        <begin position="9"/>
        <end position="38"/>
    </location>
</feature>
<sequence length="100" mass="10964">MPDTIKAWEGLAHRAPTAKAPPVVPGREFAAPPTDIDEPEPMDAAELDGLDLEGLTLGILYRKASGEESQRRVTLHRMKVSKGPALFIACFCHERQANRT</sequence>
<evidence type="ECO:0000256" key="1">
    <source>
        <dbReference type="SAM" id="MobiDB-lite"/>
    </source>
</evidence>
<name>A0A7W6S2H1_9PROT</name>